<accession>A0AAV7KA24</accession>
<protein>
    <submittedName>
        <fullName evidence="2">Uncharacterized protein</fullName>
    </submittedName>
</protein>
<keyword evidence="1" id="KW-0472">Membrane</keyword>
<dbReference type="EMBL" id="JAKMXF010000110">
    <property type="protein sequence ID" value="KAI6658112.1"/>
    <property type="molecule type" value="Genomic_DNA"/>
</dbReference>
<name>A0AAV7KA24_9METZ</name>
<evidence type="ECO:0000313" key="3">
    <source>
        <dbReference type="Proteomes" id="UP001165289"/>
    </source>
</evidence>
<comment type="caution">
    <text evidence="2">The sequence shown here is derived from an EMBL/GenBank/DDBJ whole genome shotgun (WGS) entry which is preliminary data.</text>
</comment>
<sequence>MQTVTPKEIQLTLALTLIAVFTLFITFLVLLLLLLWRYYKKMKGFNRQYGYLGGMKTPFTNNSTPVSSFGQRYDTISVDLDNYEHRIPYGKIHTTLQPIQFL</sequence>
<feature type="transmembrane region" description="Helical" evidence="1">
    <location>
        <begin position="12"/>
        <end position="36"/>
    </location>
</feature>
<reference evidence="2 3" key="1">
    <citation type="journal article" date="2023" name="BMC Biol.">
        <title>The compact genome of the sponge Oopsacas minuta (Hexactinellida) is lacking key metazoan core genes.</title>
        <authorList>
            <person name="Santini S."/>
            <person name="Schenkelaars Q."/>
            <person name="Jourda C."/>
            <person name="Duchesne M."/>
            <person name="Belahbib H."/>
            <person name="Rocher C."/>
            <person name="Selva M."/>
            <person name="Riesgo A."/>
            <person name="Vervoort M."/>
            <person name="Leys S.P."/>
            <person name="Kodjabachian L."/>
            <person name="Le Bivic A."/>
            <person name="Borchiellini C."/>
            <person name="Claverie J.M."/>
            <person name="Renard E."/>
        </authorList>
    </citation>
    <scope>NUCLEOTIDE SEQUENCE [LARGE SCALE GENOMIC DNA]</scope>
    <source>
        <strain evidence="2">SPO-2</strain>
    </source>
</reference>
<keyword evidence="1" id="KW-1133">Transmembrane helix</keyword>
<organism evidence="2 3">
    <name type="scientific">Oopsacas minuta</name>
    <dbReference type="NCBI Taxonomy" id="111878"/>
    <lineage>
        <taxon>Eukaryota</taxon>
        <taxon>Metazoa</taxon>
        <taxon>Porifera</taxon>
        <taxon>Hexactinellida</taxon>
        <taxon>Hexasterophora</taxon>
        <taxon>Lyssacinosida</taxon>
        <taxon>Leucopsacidae</taxon>
        <taxon>Oopsacas</taxon>
    </lineage>
</organism>
<dbReference type="AlphaFoldDB" id="A0AAV7KA24"/>
<proteinExistence type="predicted"/>
<evidence type="ECO:0000256" key="1">
    <source>
        <dbReference type="SAM" id="Phobius"/>
    </source>
</evidence>
<keyword evidence="3" id="KW-1185">Reference proteome</keyword>
<evidence type="ECO:0000313" key="2">
    <source>
        <dbReference type="EMBL" id="KAI6658112.1"/>
    </source>
</evidence>
<keyword evidence="1" id="KW-0812">Transmembrane</keyword>
<dbReference type="Proteomes" id="UP001165289">
    <property type="component" value="Unassembled WGS sequence"/>
</dbReference>
<gene>
    <name evidence="2" type="ORF">LOD99_15825</name>
</gene>